<protein>
    <recommendedName>
        <fullName evidence="1">Fibronectin type-III domain-containing protein</fullName>
    </recommendedName>
</protein>
<dbReference type="InterPro" id="IPR036116">
    <property type="entry name" value="FN3_sf"/>
</dbReference>
<dbReference type="SMART" id="SM00060">
    <property type="entry name" value="FN3"/>
    <property type="match status" value="4"/>
</dbReference>
<evidence type="ECO:0000313" key="3">
    <source>
        <dbReference type="Proteomes" id="UP000177575"/>
    </source>
</evidence>
<dbReference type="Gene3D" id="2.60.40.10">
    <property type="entry name" value="Immunoglobulins"/>
    <property type="match status" value="3"/>
</dbReference>
<dbReference type="CDD" id="cd00063">
    <property type="entry name" value="FN3"/>
    <property type="match status" value="1"/>
</dbReference>
<dbReference type="InterPro" id="IPR013783">
    <property type="entry name" value="Ig-like_fold"/>
</dbReference>
<gene>
    <name evidence="2" type="ORF">A2388_02545</name>
</gene>
<organism evidence="2 3">
    <name type="scientific">Candidatus Veblenbacteria bacterium RIFOXYB1_FULL_43_13</name>
    <dbReference type="NCBI Taxonomy" id="1802426"/>
    <lineage>
        <taxon>Bacteria</taxon>
        <taxon>Candidatus Vebleniibacteriota</taxon>
    </lineage>
</organism>
<feature type="domain" description="Fibronectin type-III" evidence="1">
    <location>
        <begin position="516"/>
        <end position="618"/>
    </location>
</feature>
<accession>A0A1G2Q1M7</accession>
<name>A0A1G2Q1M7_9BACT</name>
<comment type="caution">
    <text evidence="2">The sequence shown here is derived from an EMBL/GenBank/DDBJ whole genome shotgun (WGS) entry which is preliminary data.</text>
</comment>
<dbReference type="EMBL" id="MHTC01000048">
    <property type="protein sequence ID" value="OHA54476.1"/>
    <property type="molecule type" value="Genomic_DNA"/>
</dbReference>
<dbReference type="AlphaFoldDB" id="A0A1G2Q1M7"/>
<dbReference type="InterPro" id="IPR003961">
    <property type="entry name" value="FN3_dom"/>
</dbReference>
<sequence length="1162" mass="121647">MDALNNWTNPQACSSPYQKDAALPTATITAPPTSSWQRTNFAVSVTDTDTGGSGLASCMYGVRSYNGSSWVQILPDTTLRACNTPFTVTVGALANCRNEGNSFCEVRVRSSDVAGNLGPVNSRGFSIDWTPPNPNPPSILASGNTTNSITWTLSTGSDAHSGLDPLPYRFSRTSGGPYTAAVQASPAWPEGGLTCGTSYTRYGIIQDLAGNVTNQGGPTTSSTLSCAPPAPTGFTGSNNYSTSQIRWAWNAAAGADTYFVYSNPGGVFQCLATAPTTFCISPISSPFLNPNTALTAHVFAQNAGGDSGWSNDATGYTVPGPVTNLTASNITGTSITWTWNPPSPDGGAGLDYRCSLDGVLPLASCTSPRIAGSLICGTSHQLQVYARNPITGVMGTVVSDTRSTSGCNAATITMNPTSRPWANTNIDVTITATDSDGIDFVRYCWGKGAACNPLQTDGNDPPFNCDGTSPCSNLVTQTDDGNWYLCARAKDGSGAWNNPAVCTNPYQKDTVAPNPAAGAPTCLPNPNNSGAHICTWSAASDSLSGLSSYYVYHQIGGSGSYNSATPSQPTPVTNTTWTPIPAIGENTYRYRIVAMDVAGNSIIGSASSLVTVDKTAPTITTFSPSVTPTASRPVLNWSATETGGSGISKFELWRADYNASTCNGSTMTGCSWSIRVDNIASSATSQEDTSTISTNRYWYGLHAVDNVNNCITETGEHCGGVTSDGLDTRASYGPDQVVFDNTAPTPNPPNPIAASNIGDATITWTLPTGSDSPAGLHATAYGFSANSGGSYNFQGTSAWVENFLSCGTSYTRYGVIRDALGNQTNEASATASTVACTGRSAALSINPVPPSGWDNTPISVSLNASCVAQGGTTLTSCTAQVDVNSSGWVDVAMPYPTTYNMSSGSSYQFRAREADTGGFTTSTPVPNPVFQLDTIPPNQVTVSITNSPGGGPAPEDPLTITWTASADNQSGLSHYEVWRSLDFGGVPDPLGWQKVGSDILPAEPRTLNDNPSSSGKWWYGIHILDNAGNMSTEAAWVWGIYDVSAPIAFGHIPNKFSSITALRPNLSVTLNDVHTSVGATTLRVKNEQNTTVFTKNFAVGTTNITVTVADWGTTVLPRNPDGTPQTYTVEIISQDIVGNILVDSPPWTFDQMNQPPSKPSIE</sequence>
<evidence type="ECO:0000259" key="1">
    <source>
        <dbReference type="PROSITE" id="PS50853"/>
    </source>
</evidence>
<reference evidence="2 3" key="1">
    <citation type="journal article" date="2016" name="Nat. Commun.">
        <title>Thousands of microbial genomes shed light on interconnected biogeochemical processes in an aquifer system.</title>
        <authorList>
            <person name="Anantharaman K."/>
            <person name="Brown C.T."/>
            <person name="Hug L.A."/>
            <person name="Sharon I."/>
            <person name="Castelle C.J."/>
            <person name="Probst A.J."/>
            <person name="Thomas B.C."/>
            <person name="Singh A."/>
            <person name="Wilkins M.J."/>
            <person name="Karaoz U."/>
            <person name="Brodie E.L."/>
            <person name="Williams K.H."/>
            <person name="Hubbard S.S."/>
            <person name="Banfield J.F."/>
        </authorList>
    </citation>
    <scope>NUCLEOTIDE SEQUENCE [LARGE SCALE GENOMIC DNA]</scope>
</reference>
<dbReference type="Proteomes" id="UP000177575">
    <property type="component" value="Unassembled WGS sequence"/>
</dbReference>
<dbReference type="PROSITE" id="PS50853">
    <property type="entry name" value="FN3"/>
    <property type="match status" value="1"/>
</dbReference>
<proteinExistence type="predicted"/>
<evidence type="ECO:0000313" key="2">
    <source>
        <dbReference type="EMBL" id="OHA54476.1"/>
    </source>
</evidence>
<dbReference type="SUPFAM" id="SSF49265">
    <property type="entry name" value="Fibronectin type III"/>
    <property type="match status" value="2"/>
</dbReference>